<organism evidence="7 8">
    <name type="scientific">Kribbella antibiotica</name>
    <dbReference type="NCBI Taxonomy" id="190195"/>
    <lineage>
        <taxon>Bacteria</taxon>
        <taxon>Bacillati</taxon>
        <taxon>Actinomycetota</taxon>
        <taxon>Actinomycetes</taxon>
        <taxon>Propionibacteriales</taxon>
        <taxon>Kribbellaceae</taxon>
        <taxon>Kribbella</taxon>
    </lineage>
</organism>
<evidence type="ECO:0000256" key="5">
    <source>
        <dbReference type="SAM" id="SignalP"/>
    </source>
</evidence>
<evidence type="ECO:0000256" key="4">
    <source>
        <dbReference type="ARBA" id="ARBA00023180"/>
    </source>
</evidence>
<dbReference type="CDD" id="cd12797">
    <property type="entry name" value="M23_peptidase"/>
    <property type="match status" value="1"/>
</dbReference>
<dbReference type="InterPro" id="IPR011055">
    <property type="entry name" value="Dup_hybrid_motif"/>
</dbReference>
<dbReference type="InterPro" id="IPR013519">
    <property type="entry name" value="Int_alpha_beta-p"/>
</dbReference>
<evidence type="ECO:0000256" key="3">
    <source>
        <dbReference type="ARBA" id="ARBA00022801"/>
    </source>
</evidence>
<evidence type="ECO:0000256" key="2">
    <source>
        <dbReference type="ARBA" id="ARBA00022737"/>
    </source>
</evidence>
<feature type="domain" description="M23ase beta-sheet core" evidence="6">
    <location>
        <begin position="566"/>
        <end position="652"/>
    </location>
</feature>
<dbReference type="InterPro" id="IPR028994">
    <property type="entry name" value="Integrin_alpha_N"/>
</dbReference>
<evidence type="ECO:0000313" key="7">
    <source>
        <dbReference type="EMBL" id="TDD62654.1"/>
    </source>
</evidence>
<dbReference type="PANTHER" id="PTHR23221:SF7">
    <property type="entry name" value="PHOSPHATIDYLINOSITOL-GLYCAN-SPECIFIC PHOSPHOLIPASE D"/>
    <property type="match status" value="1"/>
</dbReference>
<proteinExistence type="predicted"/>
<dbReference type="SMART" id="SM00191">
    <property type="entry name" value="Int_alpha"/>
    <property type="match status" value="7"/>
</dbReference>
<keyword evidence="2" id="KW-0677">Repeat</keyword>
<dbReference type="PRINTS" id="PR01185">
    <property type="entry name" value="INTEGRINA"/>
</dbReference>
<dbReference type="EMBL" id="SMKX01000005">
    <property type="protein sequence ID" value="TDD62654.1"/>
    <property type="molecule type" value="Genomic_DNA"/>
</dbReference>
<dbReference type="GO" id="GO:0007155">
    <property type="term" value="P:cell adhesion"/>
    <property type="evidence" value="ECO:0007669"/>
    <property type="project" value="InterPro"/>
</dbReference>
<dbReference type="InterPro" id="IPR016047">
    <property type="entry name" value="M23ase_b-sheet_dom"/>
</dbReference>
<dbReference type="OrthoDB" id="344301at2"/>
<dbReference type="Gene3D" id="2.70.70.10">
    <property type="entry name" value="Glucose Permease (Domain IIA)"/>
    <property type="match status" value="1"/>
</dbReference>
<dbReference type="Gene3D" id="2.130.10.130">
    <property type="entry name" value="Integrin alpha, N-terminal"/>
    <property type="match status" value="4"/>
</dbReference>
<dbReference type="PANTHER" id="PTHR23221">
    <property type="entry name" value="GLYCOSYLPHOSPHATIDYLINOSITOL PHOSPHOLIPASE D"/>
    <property type="match status" value="1"/>
</dbReference>
<feature type="chain" id="PRO_5020374804" description="M23ase beta-sheet core domain-containing protein" evidence="5">
    <location>
        <begin position="28"/>
        <end position="695"/>
    </location>
</feature>
<dbReference type="Pfam" id="PF01839">
    <property type="entry name" value="FG-GAP"/>
    <property type="match status" value="6"/>
</dbReference>
<comment type="caution">
    <text evidence="7">The sequence shown here is derived from an EMBL/GenBank/DDBJ whole genome shotgun (WGS) entry which is preliminary data.</text>
</comment>
<dbReference type="GO" id="GO:0016787">
    <property type="term" value="F:hydrolase activity"/>
    <property type="evidence" value="ECO:0007669"/>
    <property type="project" value="UniProtKB-KW"/>
</dbReference>
<sequence>MKRRTAGITAAALLAAAVIGQPLLASADAIAGPNCDFNGDSRSDLAVGVPGESVGSLDSAGSVNVFYGSASGVATAGNVLINQDNPGINGVAERGDAFGHSTTCGDFDNDGFADLAVGVPHESVETADGTDVYDAGAVNIFYGSKIGLTTARNQVFTQSSPGIPDKAERTDEFGTAVAAGDFNNDGRADLAIGAAKEEVAGSNQAGNVIVLYGGRAGLATTGSQTWHQNAPGITGDVEGGDQFGTSLATGDFNNDGRSDLVVGVPGESITDQGAAGTVNVIYGAAAGLTSAGNQVINQSTDGVPGNWEKNDLFGQSVAAGDFNNDGRDDLAVGVPGENDGDTRDAGAVNVTYGTANGLQANWSQIFTRAGLLFGGTASSGDQFGTALAAGNFNGQAGDDLAIGAPGTIVKGNVAAGRLSVLYGGADGLSPLVVQHLSQSVNDMEGASEPGDYLGYALAAGDFDGNGRADLAAGAPGEAVGNQSSGGAVNVLYGTSGFLSLTNDQIWTQDSAGVNGVAQAHDRFGGPAMSIGEYRLGYKAGTKVKVTNDVLAHSPLGRIDMSGVSAGPEYQIAAARTGTIKYIVDTNSEPTSDNNYVWLEHADGEWTKYSHVQTDSVTSRGHKVGDVVTAGTVLGIEGDVGKADGDHLHFEVSVPYNLASPINSAGFMAGLNRNPVICGAPGNALFRGETYTATSC</sequence>
<evidence type="ECO:0000259" key="6">
    <source>
        <dbReference type="Pfam" id="PF01551"/>
    </source>
</evidence>
<reference evidence="7 8" key="1">
    <citation type="submission" date="2019-03" db="EMBL/GenBank/DDBJ databases">
        <title>Draft genome sequences of novel Actinobacteria.</title>
        <authorList>
            <person name="Sahin N."/>
            <person name="Ay H."/>
            <person name="Saygin H."/>
        </authorList>
    </citation>
    <scope>NUCLEOTIDE SEQUENCE [LARGE SCALE GENOMIC DNA]</scope>
    <source>
        <strain evidence="7 8">JCM 13523</strain>
    </source>
</reference>
<dbReference type="SUPFAM" id="SSF69318">
    <property type="entry name" value="Integrin alpha N-terminal domain"/>
    <property type="match status" value="2"/>
</dbReference>
<keyword evidence="3" id="KW-0378">Hydrolase</keyword>
<dbReference type="Proteomes" id="UP000295124">
    <property type="component" value="Unassembled WGS sequence"/>
</dbReference>
<name>A0A4R4ZWK9_9ACTN</name>
<evidence type="ECO:0000313" key="8">
    <source>
        <dbReference type="Proteomes" id="UP000295124"/>
    </source>
</evidence>
<protein>
    <recommendedName>
        <fullName evidence="6">M23ase beta-sheet core domain-containing protein</fullName>
    </recommendedName>
</protein>
<keyword evidence="4" id="KW-0325">Glycoprotein</keyword>
<dbReference type="GO" id="GO:0008305">
    <property type="term" value="C:integrin complex"/>
    <property type="evidence" value="ECO:0007669"/>
    <property type="project" value="InterPro"/>
</dbReference>
<dbReference type="PROSITE" id="PS51470">
    <property type="entry name" value="FG_GAP"/>
    <property type="match status" value="4"/>
</dbReference>
<feature type="signal peptide" evidence="5">
    <location>
        <begin position="1"/>
        <end position="27"/>
    </location>
</feature>
<dbReference type="InterPro" id="IPR000413">
    <property type="entry name" value="Integrin_alpha"/>
</dbReference>
<dbReference type="AlphaFoldDB" id="A0A4R4ZWK9"/>
<dbReference type="RefSeq" id="WP_132164976.1">
    <property type="nucleotide sequence ID" value="NZ_SMKX01000005.1"/>
</dbReference>
<keyword evidence="1 5" id="KW-0732">Signal</keyword>
<accession>A0A4R4ZWK9</accession>
<gene>
    <name evidence="7" type="ORF">E1263_02755</name>
</gene>
<dbReference type="InterPro" id="IPR013517">
    <property type="entry name" value="FG-GAP"/>
</dbReference>
<keyword evidence="8" id="KW-1185">Reference proteome</keyword>
<dbReference type="Pfam" id="PF01551">
    <property type="entry name" value="Peptidase_M23"/>
    <property type="match status" value="1"/>
</dbReference>
<dbReference type="SUPFAM" id="SSF51261">
    <property type="entry name" value="Duplicated hybrid motif"/>
    <property type="match status" value="1"/>
</dbReference>
<evidence type="ECO:0000256" key="1">
    <source>
        <dbReference type="ARBA" id="ARBA00022729"/>
    </source>
</evidence>